<proteinExistence type="predicted"/>
<dbReference type="EMBL" id="JARKIB010000189">
    <property type="protein sequence ID" value="KAJ7726136.1"/>
    <property type="molecule type" value="Genomic_DNA"/>
</dbReference>
<keyword evidence="2" id="KW-1185">Reference proteome</keyword>
<evidence type="ECO:0000313" key="1">
    <source>
        <dbReference type="EMBL" id="KAJ7726136.1"/>
    </source>
</evidence>
<sequence>MGTMPVVGPDDLVIRWRRQLDRPGQLHRSAGTQDMSLWHPTVNVLETTIHWAGGLISASNTFAWVGKNSLVVGTATPRFSFLGVGGQAILSLSSSNALAI</sequence>
<accession>A0AAD7HQW2</accession>
<evidence type="ECO:0000313" key="2">
    <source>
        <dbReference type="Proteomes" id="UP001215598"/>
    </source>
</evidence>
<name>A0AAD7HQW2_9AGAR</name>
<gene>
    <name evidence="1" type="ORF">B0H16DRAFT_1471562</name>
</gene>
<protein>
    <submittedName>
        <fullName evidence="1">Uncharacterized protein</fullName>
    </submittedName>
</protein>
<organism evidence="1 2">
    <name type="scientific">Mycena metata</name>
    <dbReference type="NCBI Taxonomy" id="1033252"/>
    <lineage>
        <taxon>Eukaryota</taxon>
        <taxon>Fungi</taxon>
        <taxon>Dikarya</taxon>
        <taxon>Basidiomycota</taxon>
        <taxon>Agaricomycotina</taxon>
        <taxon>Agaricomycetes</taxon>
        <taxon>Agaricomycetidae</taxon>
        <taxon>Agaricales</taxon>
        <taxon>Marasmiineae</taxon>
        <taxon>Mycenaceae</taxon>
        <taxon>Mycena</taxon>
    </lineage>
</organism>
<dbReference type="Proteomes" id="UP001215598">
    <property type="component" value="Unassembled WGS sequence"/>
</dbReference>
<comment type="caution">
    <text evidence="1">The sequence shown here is derived from an EMBL/GenBank/DDBJ whole genome shotgun (WGS) entry which is preliminary data.</text>
</comment>
<reference evidence="1" key="1">
    <citation type="submission" date="2023-03" db="EMBL/GenBank/DDBJ databases">
        <title>Massive genome expansion in bonnet fungi (Mycena s.s.) driven by repeated elements and novel gene families across ecological guilds.</title>
        <authorList>
            <consortium name="Lawrence Berkeley National Laboratory"/>
            <person name="Harder C.B."/>
            <person name="Miyauchi S."/>
            <person name="Viragh M."/>
            <person name="Kuo A."/>
            <person name="Thoen E."/>
            <person name="Andreopoulos B."/>
            <person name="Lu D."/>
            <person name="Skrede I."/>
            <person name="Drula E."/>
            <person name="Henrissat B."/>
            <person name="Morin E."/>
            <person name="Kohler A."/>
            <person name="Barry K."/>
            <person name="LaButti K."/>
            <person name="Morin E."/>
            <person name="Salamov A."/>
            <person name="Lipzen A."/>
            <person name="Mereny Z."/>
            <person name="Hegedus B."/>
            <person name="Baldrian P."/>
            <person name="Stursova M."/>
            <person name="Weitz H."/>
            <person name="Taylor A."/>
            <person name="Grigoriev I.V."/>
            <person name="Nagy L.G."/>
            <person name="Martin F."/>
            <person name="Kauserud H."/>
        </authorList>
    </citation>
    <scope>NUCLEOTIDE SEQUENCE</scope>
    <source>
        <strain evidence="1">CBHHK182m</strain>
    </source>
</reference>
<dbReference type="AlphaFoldDB" id="A0AAD7HQW2"/>